<dbReference type="Proteomes" id="UP000504693">
    <property type="component" value="Chromosome"/>
</dbReference>
<feature type="transmembrane region" description="Helical" evidence="7">
    <location>
        <begin position="259"/>
        <end position="280"/>
    </location>
</feature>
<evidence type="ECO:0000256" key="4">
    <source>
        <dbReference type="ARBA" id="ARBA00022692"/>
    </source>
</evidence>
<accession>A0A7D3XZQ1</accession>
<dbReference type="GO" id="GO:0016682">
    <property type="term" value="F:oxidoreductase activity, acting on diphenols and related substances as donors, oxygen as acceptor"/>
    <property type="evidence" value="ECO:0007669"/>
    <property type="project" value="TreeGrafter"/>
</dbReference>
<comment type="similarity">
    <text evidence="2">Belongs to the cytochrome ubiquinol oxidase subunit 2 family.</text>
</comment>
<dbReference type="NCBIfam" id="TIGR00203">
    <property type="entry name" value="cydB"/>
    <property type="match status" value="1"/>
</dbReference>
<dbReference type="RefSeq" id="WP_173213834.1">
    <property type="nucleotide sequence ID" value="NZ_CP053921.1"/>
</dbReference>
<keyword evidence="4 7" id="KW-0812">Transmembrane</keyword>
<dbReference type="GO" id="GO:0019646">
    <property type="term" value="P:aerobic electron transport chain"/>
    <property type="evidence" value="ECO:0007669"/>
    <property type="project" value="TreeGrafter"/>
</dbReference>
<feature type="transmembrane region" description="Helical" evidence="7">
    <location>
        <begin position="192"/>
        <end position="211"/>
    </location>
</feature>
<dbReference type="EMBL" id="CP053921">
    <property type="protein sequence ID" value="QKG71152.1"/>
    <property type="molecule type" value="Genomic_DNA"/>
</dbReference>
<comment type="subcellular location">
    <subcellularLocation>
        <location evidence="1">Cell membrane</location>
        <topology evidence="1">Multi-pass membrane protein</topology>
    </subcellularLocation>
</comment>
<keyword evidence="3" id="KW-1003">Cell membrane</keyword>
<dbReference type="PANTHER" id="PTHR43141:SF4">
    <property type="entry name" value="CYTOCHROME BD2 SUBUNIT II"/>
    <property type="match status" value="1"/>
</dbReference>
<gene>
    <name evidence="8" type="primary">cydB</name>
    <name evidence="8" type="ORF">HQR01_07030</name>
</gene>
<evidence type="ECO:0000256" key="5">
    <source>
        <dbReference type="ARBA" id="ARBA00022989"/>
    </source>
</evidence>
<reference evidence="8 9" key="1">
    <citation type="submission" date="2020-05" db="EMBL/GenBank/DDBJ databases">
        <title>Erythrobacter mangrovi sp. nov., isolated from rhizosphere soil of mangrove plant (Kandelia candel).</title>
        <authorList>
            <person name="Ye Y.H."/>
        </authorList>
    </citation>
    <scope>NUCLEOTIDE SEQUENCE [LARGE SCALE GENOMIC DNA]</scope>
    <source>
        <strain evidence="8 9">EB310</strain>
    </source>
</reference>
<evidence type="ECO:0000313" key="8">
    <source>
        <dbReference type="EMBL" id="QKG71152.1"/>
    </source>
</evidence>
<organism evidence="8 9">
    <name type="scientific">Erythrobacter mangrovi</name>
    <dbReference type="NCBI Taxonomy" id="2739433"/>
    <lineage>
        <taxon>Bacteria</taxon>
        <taxon>Pseudomonadati</taxon>
        <taxon>Pseudomonadota</taxon>
        <taxon>Alphaproteobacteria</taxon>
        <taxon>Sphingomonadales</taxon>
        <taxon>Erythrobacteraceae</taxon>
        <taxon>Erythrobacter/Porphyrobacter group</taxon>
        <taxon>Erythrobacter</taxon>
    </lineage>
</organism>
<evidence type="ECO:0000256" key="6">
    <source>
        <dbReference type="ARBA" id="ARBA00023136"/>
    </source>
</evidence>
<feature type="transmembrane region" description="Helical" evidence="7">
    <location>
        <begin position="82"/>
        <end position="100"/>
    </location>
</feature>
<protein>
    <submittedName>
        <fullName evidence="8">Cytochrome d ubiquinol oxidase subunit II</fullName>
    </submittedName>
</protein>
<dbReference type="GO" id="GO:0070069">
    <property type="term" value="C:cytochrome complex"/>
    <property type="evidence" value="ECO:0007669"/>
    <property type="project" value="TreeGrafter"/>
</dbReference>
<dbReference type="GO" id="GO:0005886">
    <property type="term" value="C:plasma membrane"/>
    <property type="evidence" value="ECO:0007669"/>
    <property type="project" value="UniProtKB-SubCell"/>
</dbReference>
<evidence type="ECO:0000256" key="3">
    <source>
        <dbReference type="ARBA" id="ARBA00022475"/>
    </source>
</evidence>
<dbReference type="GO" id="GO:0009055">
    <property type="term" value="F:electron transfer activity"/>
    <property type="evidence" value="ECO:0007669"/>
    <property type="project" value="TreeGrafter"/>
</dbReference>
<feature type="transmembrane region" description="Helical" evidence="7">
    <location>
        <begin position="6"/>
        <end position="37"/>
    </location>
</feature>
<name>A0A7D3XZQ1_9SPHN</name>
<feature type="transmembrane region" description="Helical" evidence="7">
    <location>
        <begin position="300"/>
        <end position="323"/>
    </location>
</feature>
<evidence type="ECO:0000256" key="7">
    <source>
        <dbReference type="SAM" id="Phobius"/>
    </source>
</evidence>
<keyword evidence="5 7" id="KW-1133">Transmembrane helix</keyword>
<feature type="transmembrane region" description="Helical" evidence="7">
    <location>
        <begin position="157"/>
        <end position="180"/>
    </location>
</feature>
<feature type="transmembrane region" description="Helical" evidence="7">
    <location>
        <begin position="223"/>
        <end position="247"/>
    </location>
</feature>
<evidence type="ECO:0000313" key="9">
    <source>
        <dbReference type="Proteomes" id="UP000504693"/>
    </source>
</evidence>
<dbReference type="AlphaFoldDB" id="A0A7D3XZQ1"/>
<proteinExistence type="inferred from homology"/>
<keyword evidence="9" id="KW-1185">Reference proteome</keyword>
<dbReference type="PANTHER" id="PTHR43141">
    <property type="entry name" value="CYTOCHROME BD2 SUBUNIT II"/>
    <property type="match status" value="1"/>
</dbReference>
<dbReference type="InterPro" id="IPR003317">
    <property type="entry name" value="Cyt-d_oxidase_su2"/>
</dbReference>
<evidence type="ECO:0000256" key="1">
    <source>
        <dbReference type="ARBA" id="ARBA00004651"/>
    </source>
</evidence>
<dbReference type="Pfam" id="PF02322">
    <property type="entry name" value="Cyt_bd_oxida_II"/>
    <property type="match status" value="1"/>
</dbReference>
<dbReference type="KEGG" id="emv:HQR01_07030"/>
<keyword evidence="6 7" id="KW-0472">Membrane</keyword>
<feature type="transmembrane region" description="Helical" evidence="7">
    <location>
        <begin position="112"/>
        <end position="137"/>
    </location>
</feature>
<evidence type="ECO:0000256" key="2">
    <source>
        <dbReference type="ARBA" id="ARBA00007543"/>
    </source>
</evidence>
<sequence length="333" mass="36714">MAFDLTTIWAFIIAFAVFAYVIMDGFDLGIGILFPFFEVGDERDQAMNSIAPVWDGNETWLVLGGGGLFAAFPLAYAIILPATYPLIIAMLLGLVFRGVAFEFRWRDPGHRAFWDFAFTAGSLVAALAQGMVLGALLQGIEVADRAYAGSWFDWLTPYTLLTGLGVVAGYALLGATWLIIKVEGRALDHAYRIARPAFVATLILLGAVSLYTPFLEGQYWQRWFTMPSFLFASQVPLLTAILAYALMRALAKRRTYAPFLLALGLFLLGMIGLGVSMWPYVVPDQVTIWDAAAPERSQVFMLVGTAIILPVILAYTGWAYWVFRGKVGSEGYH</sequence>